<dbReference type="SUPFAM" id="SSF56519">
    <property type="entry name" value="Penicillin binding protein dimerisation domain"/>
    <property type="match status" value="1"/>
</dbReference>
<reference evidence="12" key="1">
    <citation type="submission" date="2018-06" db="EMBL/GenBank/DDBJ databases">
        <authorList>
            <person name="Zhirakovskaya E."/>
        </authorList>
    </citation>
    <scope>NUCLEOTIDE SEQUENCE</scope>
</reference>
<evidence type="ECO:0000259" key="11">
    <source>
        <dbReference type="Pfam" id="PF03717"/>
    </source>
</evidence>
<keyword evidence="12" id="KW-0808">Transferase</keyword>
<evidence type="ECO:0000259" key="10">
    <source>
        <dbReference type="Pfam" id="PF00905"/>
    </source>
</evidence>
<dbReference type="PANTHER" id="PTHR30627">
    <property type="entry name" value="PEPTIDOGLYCAN D,D-TRANSPEPTIDASE"/>
    <property type="match status" value="1"/>
</dbReference>
<protein>
    <recommendedName>
        <fullName evidence="3">beta-lactamase</fullName>
        <ecNumber evidence="3">3.5.2.6</ecNumber>
    </recommendedName>
</protein>
<evidence type="ECO:0000313" key="12">
    <source>
        <dbReference type="EMBL" id="VAX39479.1"/>
    </source>
</evidence>
<evidence type="ECO:0000256" key="1">
    <source>
        <dbReference type="ARBA" id="ARBA00001526"/>
    </source>
</evidence>
<dbReference type="SUPFAM" id="SSF56601">
    <property type="entry name" value="beta-lactamase/transpeptidase-like"/>
    <property type="match status" value="1"/>
</dbReference>
<dbReference type="Gene3D" id="3.40.710.10">
    <property type="entry name" value="DD-peptidase/beta-lactamase superfamily"/>
    <property type="match status" value="1"/>
</dbReference>
<dbReference type="InterPro" id="IPR050515">
    <property type="entry name" value="Beta-lactam/transpept"/>
</dbReference>
<feature type="compositionally biased region" description="Low complexity" evidence="8">
    <location>
        <begin position="13"/>
        <end position="23"/>
    </location>
</feature>
<evidence type="ECO:0000256" key="6">
    <source>
        <dbReference type="ARBA" id="ARBA00023136"/>
    </source>
</evidence>
<dbReference type="AlphaFoldDB" id="A0A3B1DB19"/>
<keyword evidence="4" id="KW-0732">Signal</keyword>
<keyword evidence="12" id="KW-0132">Cell division</keyword>
<dbReference type="Pfam" id="PF03717">
    <property type="entry name" value="PBP_dimer"/>
    <property type="match status" value="1"/>
</dbReference>
<proteinExistence type="predicted"/>
<evidence type="ECO:0000256" key="4">
    <source>
        <dbReference type="ARBA" id="ARBA00022729"/>
    </source>
</evidence>
<dbReference type="InterPro" id="IPR012338">
    <property type="entry name" value="Beta-lactam/transpept-like"/>
</dbReference>
<evidence type="ECO:0000256" key="2">
    <source>
        <dbReference type="ARBA" id="ARBA00004370"/>
    </source>
</evidence>
<dbReference type="InterPro" id="IPR001460">
    <property type="entry name" value="PCN-bd_Tpept"/>
</dbReference>
<dbReference type="GO" id="GO:0005886">
    <property type="term" value="C:plasma membrane"/>
    <property type="evidence" value="ECO:0007669"/>
    <property type="project" value="TreeGrafter"/>
</dbReference>
<dbReference type="GO" id="GO:0051301">
    <property type="term" value="P:cell division"/>
    <property type="evidence" value="ECO:0007669"/>
    <property type="project" value="UniProtKB-KW"/>
</dbReference>
<organism evidence="12">
    <name type="scientific">hydrothermal vent metagenome</name>
    <dbReference type="NCBI Taxonomy" id="652676"/>
    <lineage>
        <taxon>unclassified sequences</taxon>
        <taxon>metagenomes</taxon>
        <taxon>ecological metagenomes</taxon>
    </lineage>
</organism>
<keyword evidence="12" id="KW-0131">Cell cycle</keyword>
<keyword evidence="6 9" id="KW-0472">Membrane</keyword>
<dbReference type="GO" id="GO:0046677">
    <property type="term" value="P:response to antibiotic"/>
    <property type="evidence" value="ECO:0007669"/>
    <property type="project" value="UniProtKB-KW"/>
</dbReference>
<keyword evidence="9" id="KW-1133">Transmembrane helix</keyword>
<dbReference type="GO" id="GO:0008800">
    <property type="term" value="F:beta-lactamase activity"/>
    <property type="evidence" value="ECO:0007669"/>
    <property type="project" value="UniProtKB-EC"/>
</dbReference>
<feature type="domain" description="Penicillin-binding protein transpeptidase" evidence="10">
    <location>
        <begin position="459"/>
        <end position="806"/>
    </location>
</feature>
<dbReference type="EC" id="3.5.2.6" evidence="3"/>
<name>A0A3B1DB19_9ZZZZ</name>
<evidence type="ECO:0000256" key="7">
    <source>
        <dbReference type="ARBA" id="ARBA00023251"/>
    </source>
</evidence>
<evidence type="ECO:0000256" key="9">
    <source>
        <dbReference type="SAM" id="Phobius"/>
    </source>
</evidence>
<keyword evidence="7" id="KW-0046">Antibiotic resistance</keyword>
<dbReference type="Gene3D" id="3.90.1310.10">
    <property type="entry name" value="Penicillin-binding protein 2a (Domain 2)"/>
    <property type="match status" value="1"/>
</dbReference>
<dbReference type="InterPro" id="IPR036138">
    <property type="entry name" value="PBP_dimer_sf"/>
</dbReference>
<dbReference type="PANTHER" id="PTHR30627:SF6">
    <property type="entry name" value="BETA-LACTAMASE YBXI-RELATED"/>
    <property type="match status" value="1"/>
</dbReference>
<feature type="region of interest" description="Disordered" evidence="8">
    <location>
        <begin position="1"/>
        <end position="23"/>
    </location>
</feature>
<dbReference type="EMBL" id="UOGK01000248">
    <property type="protein sequence ID" value="VAX39479.1"/>
    <property type="molecule type" value="Genomic_DNA"/>
</dbReference>
<comment type="subcellular location">
    <subcellularLocation>
        <location evidence="2">Membrane</location>
    </subcellularLocation>
</comment>
<evidence type="ECO:0000256" key="8">
    <source>
        <dbReference type="SAM" id="MobiDB-lite"/>
    </source>
</evidence>
<feature type="compositionally biased region" description="Basic residues" evidence="8">
    <location>
        <begin position="1"/>
        <end position="12"/>
    </location>
</feature>
<dbReference type="InterPro" id="IPR005311">
    <property type="entry name" value="PBP_dimer"/>
</dbReference>
<dbReference type="GO" id="GO:0008658">
    <property type="term" value="F:penicillin binding"/>
    <property type="evidence" value="ECO:0007669"/>
    <property type="project" value="InterPro"/>
</dbReference>
<comment type="catalytic activity">
    <reaction evidence="1">
        <text>a beta-lactam + H2O = a substituted beta-amino acid</text>
        <dbReference type="Rhea" id="RHEA:20401"/>
        <dbReference type="ChEBI" id="CHEBI:15377"/>
        <dbReference type="ChEBI" id="CHEBI:35627"/>
        <dbReference type="ChEBI" id="CHEBI:140347"/>
        <dbReference type="EC" id="3.5.2.6"/>
    </reaction>
</comment>
<keyword evidence="9" id="KW-0812">Transmembrane</keyword>
<gene>
    <name evidence="12" type="ORF">MNBD_PLANCTO03-1315</name>
</gene>
<evidence type="ECO:0000256" key="5">
    <source>
        <dbReference type="ARBA" id="ARBA00022801"/>
    </source>
</evidence>
<keyword evidence="5" id="KW-0378">Hydrolase</keyword>
<accession>A0A3B1DB19</accession>
<sequence>MANSRTHTRTPTHTHTPTSTSTLSPRAIFRRRLMLLMAAFLLAGTAMAAQMVLLGVVRADASLAEAERRLYRQRSIPTVRGRILDRHSRVLAQNRPSYEVAIDYEVLSGQWAARKARRHAYRVHAKAWPLLTADQRDEVAARFLPLYQQHVAAMEHRLQLTLGIDAETYAERKATILGRVERTAKSVTDRRLERYEKEQIEQGRTITPEVRALLEERAAQPIAAQREPHVVGDLTDEAAFVLIRLQDSFGPIHAPGFDQAATDQPPDITDEVVPLLPGLVVRRSEERQYPYDRVKVTLSRDSLPTPLRDDTPLTLEIEGVAAHVIGWMGSRPLKSDTDRRAAQLAADPEFAERAMVNTLDRKNPLDRGRYLDGDPVARAGVEWSQEARLRGLRGLRTERLDTGERQRIDPQRGEDIRLTLDINLQARIQAILDPRFGLAQVHPYQGTDLALPVGTPLNGAAVVVDIDSGHVLALVTSPSFSRQTLRERPDEIIDDTLNNPLVNRAIAAPYPPGSIIKPLVLAGAVTLGVYPLGERIECTGHLLPGRPDILRCWIFRDRFGLTNHTIRFGHDLDGIDAITASCNIFFYTIGRRLGGTGIAQVLRDFGVGERWNLGVGAEFPGSIGGPKSNNDGADLTQFDATIMGMGQGPIAWTPLHAANAYATLARMGVAITPRVIDDSSPPEIHETSFDRRAIVAALEGLDGVINNAEQGTAHHITLETGREPIFNIPGIHYWGKTGTAQAPPLFLDNPPLDAEGNPIPIRAGDHAWVTILVGPEGDRPRFAISVIMEYGGSGGKVSGPIANQIVRALIDEGYLLP</sequence>
<feature type="transmembrane region" description="Helical" evidence="9">
    <location>
        <begin position="33"/>
        <end position="57"/>
    </location>
</feature>
<evidence type="ECO:0000256" key="3">
    <source>
        <dbReference type="ARBA" id="ARBA00012865"/>
    </source>
</evidence>
<dbReference type="Pfam" id="PF00905">
    <property type="entry name" value="Transpeptidase"/>
    <property type="match status" value="1"/>
</dbReference>
<dbReference type="GO" id="GO:0071555">
    <property type="term" value="P:cell wall organization"/>
    <property type="evidence" value="ECO:0007669"/>
    <property type="project" value="TreeGrafter"/>
</dbReference>
<feature type="domain" description="Penicillin-binding protein dimerisation" evidence="11">
    <location>
        <begin position="76"/>
        <end position="293"/>
    </location>
</feature>
<keyword evidence="12" id="KW-0328">Glycosyltransferase</keyword>
<dbReference type="GO" id="GO:0016757">
    <property type="term" value="F:glycosyltransferase activity"/>
    <property type="evidence" value="ECO:0007669"/>
    <property type="project" value="UniProtKB-KW"/>
</dbReference>